<keyword evidence="2" id="KW-1185">Reference proteome</keyword>
<protein>
    <submittedName>
        <fullName evidence="1">Uncharacterized protein</fullName>
    </submittedName>
</protein>
<dbReference type="Proteomes" id="UP000533469">
    <property type="component" value="Unassembled WGS sequence"/>
</dbReference>
<reference evidence="1 2" key="1">
    <citation type="submission" date="2020-08" db="EMBL/GenBank/DDBJ databases">
        <title>Genomic Encyclopedia of Type Strains, Phase IV (KMG-IV): sequencing the most valuable type-strain genomes for metagenomic binning, comparative biology and taxonomic classification.</title>
        <authorList>
            <person name="Goeker M."/>
        </authorList>
    </citation>
    <scope>NUCLEOTIDE SEQUENCE [LARGE SCALE GENOMIC DNA]</scope>
    <source>
        <strain evidence="1 2">DSM 5895</strain>
    </source>
</reference>
<dbReference type="RefSeq" id="WP_183190690.1">
    <property type="nucleotide sequence ID" value="NZ_JACICD010000006.1"/>
</dbReference>
<proteinExistence type="predicted"/>
<evidence type="ECO:0000313" key="1">
    <source>
        <dbReference type="EMBL" id="MBB3772513.1"/>
    </source>
</evidence>
<accession>A0A839ZCL1</accession>
<dbReference type="EMBL" id="JACICD010000006">
    <property type="protein sequence ID" value="MBB3772513.1"/>
    <property type="molecule type" value="Genomic_DNA"/>
</dbReference>
<evidence type="ECO:0000313" key="2">
    <source>
        <dbReference type="Proteomes" id="UP000533469"/>
    </source>
</evidence>
<name>A0A839ZCL1_9HYPH</name>
<comment type="caution">
    <text evidence="1">The sequence shown here is derived from an EMBL/GenBank/DDBJ whole genome shotgun (WGS) entry which is preliminary data.</text>
</comment>
<gene>
    <name evidence="1" type="ORF">FHS55_003134</name>
</gene>
<sequence length="587" mass="65102">MPIVIFAPNAGGALKNEEPIPANTAAVVVDVIDELDIAKLDEAYRRIVSVKVLKRPGHPETPNDGFDATLAVIFARRSAVPMEAISDRLQALNAETRGTQWPDIVAIGDAGVIEYAVQFPGEAELGGSWLLPSRRLTAAPAIYVVMIKGPAPGTALTRATGRMLQSLHLFRKEAGLPADFHTLVAPFANAIATTGYQYDLEGELRPVPDEFYSDRLLPEPPLQLLPAGGGEPLGSLRYLPWQDGGAIVMSGRFPLQGMLVFSGLPAERQSVLRRPPDTQVSYVLPMSRSQFRDLLHLFEQRSNLRVRPLPQQFIVQKVADEGTSSPYVARLILGLLIIRDLVFRQDEAARLAFDGTFEGLTQALSSTREAAKEVTRLWTEHATAVQTGEAVERNFATLTIRHSIDRELRRETENFLNSSVRALKHNMQTLARQLGVEITFLFQKQASFDAGCARLDQTDPDLANYLRGTRRWSEQLVLARNAIEHEGWVLPRVTYRDRGTAVAAVEPEIDGIPVTAFVARMLDRFCCFMEDVTVHLFQSKLEAPLALAEVLPASRQQVSPERFVVTFALGGHKPWRLAYTDTPFLER</sequence>
<organism evidence="1 2">
    <name type="scientific">Ancylobacter tetraedralis</name>
    <dbReference type="NCBI Taxonomy" id="217068"/>
    <lineage>
        <taxon>Bacteria</taxon>
        <taxon>Pseudomonadati</taxon>
        <taxon>Pseudomonadota</taxon>
        <taxon>Alphaproteobacteria</taxon>
        <taxon>Hyphomicrobiales</taxon>
        <taxon>Xanthobacteraceae</taxon>
        <taxon>Ancylobacter</taxon>
    </lineage>
</organism>
<dbReference type="AlphaFoldDB" id="A0A839ZCL1"/>